<accession>A0A1G8M283</accession>
<gene>
    <name evidence="2" type="ORF">SAMN04488026_10053</name>
</gene>
<feature type="region of interest" description="Disordered" evidence="1">
    <location>
        <begin position="1"/>
        <end position="22"/>
    </location>
</feature>
<sequence length="54" mass="5901">MTEFLEGRQPFRRPEDGANESLDPAVIDSIGARDHAGIFSSNMAAIRPTQARAE</sequence>
<dbReference type="EMBL" id="FNEK01000005">
    <property type="protein sequence ID" value="SDI62024.1"/>
    <property type="molecule type" value="Genomic_DNA"/>
</dbReference>
<organism evidence="2 3">
    <name type="scientific">Aliiruegeria lutimaris</name>
    <dbReference type="NCBI Taxonomy" id="571298"/>
    <lineage>
        <taxon>Bacteria</taxon>
        <taxon>Pseudomonadati</taxon>
        <taxon>Pseudomonadota</taxon>
        <taxon>Alphaproteobacteria</taxon>
        <taxon>Rhodobacterales</taxon>
        <taxon>Roseobacteraceae</taxon>
        <taxon>Aliiruegeria</taxon>
    </lineage>
</organism>
<dbReference type="Proteomes" id="UP000199382">
    <property type="component" value="Unassembled WGS sequence"/>
</dbReference>
<name>A0A1G8M283_9RHOB</name>
<evidence type="ECO:0000256" key="1">
    <source>
        <dbReference type="SAM" id="MobiDB-lite"/>
    </source>
</evidence>
<evidence type="ECO:0000313" key="2">
    <source>
        <dbReference type="EMBL" id="SDI62024.1"/>
    </source>
</evidence>
<protein>
    <submittedName>
        <fullName evidence="2">Uncharacterized protein</fullName>
    </submittedName>
</protein>
<evidence type="ECO:0000313" key="3">
    <source>
        <dbReference type="Proteomes" id="UP000199382"/>
    </source>
</evidence>
<proteinExistence type="predicted"/>
<reference evidence="2 3" key="1">
    <citation type="submission" date="2016-10" db="EMBL/GenBank/DDBJ databases">
        <authorList>
            <person name="de Groot N.N."/>
        </authorList>
    </citation>
    <scope>NUCLEOTIDE SEQUENCE [LARGE SCALE GENOMIC DNA]</scope>
    <source>
        <strain evidence="2 3">DSM 25294</strain>
    </source>
</reference>
<dbReference type="AlphaFoldDB" id="A0A1G8M283"/>
<keyword evidence="3" id="KW-1185">Reference proteome</keyword>